<dbReference type="SUPFAM" id="SSF53756">
    <property type="entry name" value="UDP-Glycosyltransferase/glycogen phosphorylase"/>
    <property type="match status" value="1"/>
</dbReference>
<organism evidence="2 3">
    <name type="scientific">Latilactobacillus sakei</name>
    <name type="common">Lactobacillus sakei</name>
    <dbReference type="NCBI Taxonomy" id="1599"/>
    <lineage>
        <taxon>Bacteria</taxon>
        <taxon>Bacillati</taxon>
        <taxon>Bacillota</taxon>
        <taxon>Bacilli</taxon>
        <taxon>Lactobacillales</taxon>
        <taxon>Lactobacillaceae</taxon>
        <taxon>Latilactobacillus</taxon>
    </lineage>
</organism>
<accession>A0AAF0GMB7</accession>
<proteinExistence type="predicted"/>
<dbReference type="PANTHER" id="PTHR45947:SF3">
    <property type="entry name" value="SULFOQUINOVOSYL TRANSFERASE SQD2"/>
    <property type="match status" value="1"/>
</dbReference>
<keyword evidence="2" id="KW-0328">Glycosyltransferase</keyword>
<dbReference type="PANTHER" id="PTHR45947">
    <property type="entry name" value="SULFOQUINOVOSYL TRANSFERASE SQD2"/>
    <property type="match status" value="1"/>
</dbReference>
<keyword evidence="2" id="KW-0808">Transferase</keyword>
<feature type="domain" description="Glycosyl transferase family 1" evidence="1">
    <location>
        <begin position="175"/>
        <end position="342"/>
    </location>
</feature>
<dbReference type="Pfam" id="PF00534">
    <property type="entry name" value="Glycos_transf_1"/>
    <property type="match status" value="1"/>
</dbReference>
<dbReference type="GO" id="GO:0016757">
    <property type="term" value="F:glycosyltransferase activity"/>
    <property type="evidence" value="ECO:0007669"/>
    <property type="project" value="UniProtKB-KW"/>
</dbReference>
<dbReference type="EC" id="2.4.-.-" evidence="2"/>
<name>A0AAF0GMB7_LATSK</name>
<dbReference type="Gene3D" id="3.40.50.2000">
    <property type="entry name" value="Glycogen Phosphorylase B"/>
    <property type="match status" value="2"/>
</dbReference>
<dbReference type="CDD" id="cd03801">
    <property type="entry name" value="GT4_PimA-like"/>
    <property type="match status" value="1"/>
</dbReference>
<dbReference type="RefSeq" id="WP_280102732.1">
    <property type="nucleotide sequence ID" value="NZ_CP122959.1"/>
</dbReference>
<evidence type="ECO:0000313" key="3">
    <source>
        <dbReference type="Proteomes" id="UP001179858"/>
    </source>
</evidence>
<dbReference type="InterPro" id="IPR001296">
    <property type="entry name" value="Glyco_trans_1"/>
</dbReference>
<dbReference type="EMBL" id="CP122959">
    <property type="protein sequence ID" value="WGI18802.1"/>
    <property type="molecule type" value="Genomic_DNA"/>
</dbReference>
<evidence type="ECO:0000259" key="1">
    <source>
        <dbReference type="Pfam" id="PF00534"/>
    </source>
</evidence>
<dbReference type="InterPro" id="IPR050194">
    <property type="entry name" value="Glycosyltransferase_grp1"/>
</dbReference>
<protein>
    <submittedName>
        <fullName evidence="2">Glycosyltransferase family 4 protein</fullName>
        <ecNumber evidence="2">2.4.-.-</ecNumber>
    </submittedName>
</protein>
<dbReference type="AlphaFoldDB" id="A0AAF0GMB7"/>
<evidence type="ECO:0000313" key="2">
    <source>
        <dbReference type="EMBL" id="WGI18802.1"/>
    </source>
</evidence>
<sequence>MVKKVLVLSNMYPSLKYPHYGIFVKNTNNILEQSGYQVDCIAITKTKNKFIKLFKYLFFVLKAIYSLNIKKYDLVYVHYPAFSAIPLRFWIRNKNKLIVNIHGNDLVPEEERDKKYIKNTDIAVKFSDRVVLPSHYFEKEFEVRYPNYKKENIFITPSGGVNRDIFFPKSKLEALKELKLSSDYKYIAFVSRIEINKGWDLFIEAVKYLKDLIPEFKYIIVGSGIQEDLLEKMIQENNLEDYIIKYDYLDHKQLSSVYNAIEILSFPSLRKSESLGLVGLEAMACRAIVVSTRGTGPESYIRDGDNGFIMENSTGLDMKNEIIKILNMPVSERDQLKLNADKSTEFYSKENTLKSFKKFINTL</sequence>
<gene>
    <name evidence="2" type="ORF">QBD03_08605</name>
</gene>
<dbReference type="Proteomes" id="UP001179858">
    <property type="component" value="Chromosome"/>
</dbReference>
<reference evidence="2" key="1">
    <citation type="submission" date="2023-04" db="EMBL/GenBank/DDBJ databases">
        <title>Novel strain of Lactilactobacillus sakei and use thereof.</title>
        <authorList>
            <person name="Kim S.Y."/>
        </authorList>
    </citation>
    <scope>NUCLEOTIDE SEQUENCE</scope>
    <source>
        <strain evidence="2">HUP1</strain>
    </source>
</reference>